<dbReference type="KEGG" id="cci:CC1G_04107"/>
<dbReference type="GeneID" id="6013346"/>
<evidence type="ECO:0000256" key="1">
    <source>
        <dbReference type="ARBA" id="ARBA00022741"/>
    </source>
</evidence>
<keyword evidence="2" id="KW-0342">GTP-binding</keyword>
<dbReference type="GO" id="GO:0005730">
    <property type="term" value="C:nucleolus"/>
    <property type="evidence" value="ECO:0007669"/>
    <property type="project" value="TreeGrafter"/>
</dbReference>
<accession>A8NW04</accession>
<dbReference type="AlphaFoldDB" id="A8NW04"/>
<feature type="compositionally biased region" description="Basic and acidic residues" evidence="3">
    <location>
        <begin position="18"/>
        <end position="31"/>
    </location>
</feature>
<feature type="compositionally biased region" description="Polar residues" evidence="3">
    <location>
        <begin position="58"/>
        <end position="75"/>
    </location>
</feature>
<dbReference type="eggNOG" id="KOG2484">
    <property type="taxonomic scope" value="Eukaryota"/>
</dbReference>
<dbReference type="EMBL" id="AACS02000004">
    <property type="protein sequence ID" value="EAU85011.1"/>
    <property type="molecule type" value="Genomic_DNA"/>
</dbReference>
<evidence type="ECO:0000313" key="4">
    <source>
        <dbReference type="EMBL" id="EAU85011.1"/>
    </source>
</evidence>
<dbReference type="GO" id="GO:0005525">
    <property type="term" value="F:GTP binding"/>
    <property type="evidence" value="ECO:0007669"/>
    <property type="project" value="UniProtKB-KW"/>
</dbReference>
<dbReference type="Gene3D" id="3.40.50.300">
    <property type="entry name" value="P-loop containing nucleotide triphosphate hydrolases"/>
    <property type="match status" value="1"/>
</dbReference>
<proteinExistence type="predicted"/>
<dbReference type="PANTHER" id="PTHR11089">
    <property type="entry name" value="GTP-BINDING PROTEIN-RELATED"/>
    <property type="match status" value="1"/>
</dbReference>
<evidence type="ECO:0000256" key="2">
    <source>
        <dbReference type="ARBA" id="ARBA00023134"/>
    </source>
</evidence>
<dbReference type="InterPro" id="IPR027417">
    <property type="entry name" value="P-loop_NTPase"/>
</dbReference>
<organism evidence="4 5">
    <name type="scientific">Coprinopsis cinerea (strain Okayama-7 / 130 / ATCC MYA-4618 / FGSC 9003)</name>
    <name type="common">Inky cap fungus</name>
    <name type="synonym">Hormographiella aspergillata</name>
    <dbReference type="NCBI Taxonomy" id="240176"/>
    <lineage>
        <taxon>Eukaryota</taxon>
        <taxon>Fungi</taxon>
        <taxon>Dikarya</taxon>
        <taxon>Basidiomycota</taxon>
        <taxon>Agaricomycotina</taxon>
        <taxon>Agaricomycetes</taxon>
        <taxon>Agaricomycetidae</taxon>
        <taxon>Agaricales</taxon>
        <taxon>Agaricineae</taxon>
        <taxon>Psathyrellaceae</taxon>
        <taxon>Coprinopsis</taxon>
    </lineage>
</organism>
<dbReference type="InterPro" id="IPR050755">
    <property type="entry name" value="TRAFAC_YlqF/YawG_RiboMat"/>
</dbReference>
<dbReference type="RefSeq" id="XP_001836794.1">
    <property type="nucleotide sequence ID" value="XM_001836742.1"/>
</dbReference>
<dbReference type="PANTHER" id="PTHR11089:SF30">
    <property type="entry name" value="GUANINE NUCLEOTIDE-BINDING PROTEIN-LIKE 3 HOMOLOG"/>
    <property type="match status" value="1"/>
</dbReference>
<reference evidence="4 5" key="1">
    <citation type="journal article" date="2010" name="Proc. Natl. Acad. Sci. U.S.A.">
        <title>Insights into evolution of multicellular fungi from the assembled chromosomes of the mushroom Coprinopsis cinerea (Coprinus cinereus).</title>
        <authorList>
            <person name="Stajich J.E."/>
            <person name="Wilke S.K."/>
            <person name="Ahren D."/>
            <person name="Au C.H."/>
            <person name="Birren B.W."/>
            <person name="Borodovsky M."/>
            <person name="Burns C."/>
            <person name="Canback B."/>
            <person name="Casselton L.A."/>
            <person name="Cheng C.K."/>
            <person name="Deng J."/>
            <person name="Dietrich F.S."/>
            <person name="Fargo D.C."/>
            <person name="Farman M.L."/>
            <person name="Gathman A.C."/>
            <person name="Goldberg J."/>
            <person name="Guigo R."/>
            <person name="Hoegger P.J."/>
            <person name="Hooker J.B."/>
            <person name="Huggins A."/>
            <person name="James T.Y."/>
            <person name="Kamada T."/>
            <person name="Kilaru S."/>
            <person name="Kodira C."/>
            <person name="Kues U."/>
            <person name="Kupfer D."/>
            <person name="Kwan H.S."/>
            <person name="Lomsadze A."/>
            <person name="Li W."/>
            <person name="Lilly W.W."/>
            <person name="Ma L.J."/>
            <person name="Mackey A.J."/>
            <person name="Manning G."/>
            <person name="Martin F."/>
            <person name="Muraguchi H."/>
            <person name="Natvig D.O."/>
            <person name="Palmerini H."/>
            <person name="Ramesh M.A."/>
            <person name="Rehmeyer C.J."/>
            <person name="Roe B.A."/>
            <person name="Shenoy N."/>
            <person name="Stanke M."/>
            <person name="Ter-Hovhannisyan V."/>
            <person name="Tunlid A."/>
            <person name="Velagapudi R."/>
            <person name="Vision T.J."/>
            <person name="Zeng Q."/>
            <person name="Zolan M.E."/>
            <person name="Pukkila P.J."/>
        </authorList>
    </citation>
    <scope>NUCLEOTIDE SEQUENCE [LARGE SCALE GENOMIC DNA]</scope>
    <source>
        <strain evidence="5">Okayama-7 / 130 / ATCC MYA-4618 / FGSC 9003</strain>
    </source>
</reference>
<feature type="region of interest" description="Disordered" evidence="3">
    <location>
        <begin position="1"/>
        <end position="90"/>
    </location>
</feature>
<feature type="compositionally biased region" description="Basic and acidic residues" evidence="3">
    <location>
        <begin position="38"/>
        <end position="54"/>
    </location>
</feature>
<keyword evidence="5" id="KW-1185">Reference proteome</keyword>
<comment type="caution">
    <text evidence="4">The sequence shown here is derived from an EMBL/GenBank/DDBJ whole genome shotgun (WGS) entry which is preliminary data.</text>
</comment>
<sequence length="197" mass="21678">MGRTKNRKGNVPVKSKLKKDPGIPKLPDLKVKVKSQQKKPDVPLERRFDSDAHMASEPTLSTLAQLAAEASSNVQEEPSSSTSTREKTKEQLRRYYVKSLHKVIDESDIILLVLDARDPEGCRSRLVEEEVRRRESEGKITGIRVSLLKEFGGHVVTGSGEDGSESSTCLEFGPAKVAEQASNGLRCIQREILAGAP</sequence>
<dbReference type="OrthoDB" id="3250299at2759"/>
<dbReference type="STRING" id="240176.A8NW04"/>
<dbReference type="VEuPathDB" id="FungiDB:CC1G_04107"/>
<keyword evidence="1" id="KW-0547">Nucleotide-binding</keyword>
<dbReference type="Proteomes" id="UP000001861">
    <property type="component" value="Unassembled WGS sequence"/>
</dbReference>
<dbReference type="InParanoid" id="A8NW04"/>
<evidence type="ECO:0000256" key="3">
    <source>
        <dbReference type="SAM" id="MobiDB-lite"/>
    </source>
</evidence>
<name>A8NW04_COPC7</name>
<gene>
    <name evidence="4" type="ORF">CC1G_04107</name>
</gene>
<protein>
    <submittedName>
        <fullName evidence="4">Uncharacterized protein</fullName>
    </submittedName>
</protein>
<evidence type="ECO:0000313" key="5">
    <source>
        <dbReference type="Proteomes" id="UP000001861"/>
    </source>
</evidence>